<accession>A0A671P4A3</accession>
<evidence type="ECO:0000256" key="10">
    <source>
        <dbReference type="ARBA" id="ARBA00023295"/>
    </source>
</evidence>
<keyword evidence="10 18" id="KW-0326">Glycosidase</keyword>
<dbReference type="AlphaFoldDB" id="A0A671P4A3"/>
<evidence type="ECO:0000256" key="16">
    <source>
        <dbReference type="PIRSR" id="PIRSR601382-2"/>
    </source>
</evidence>
<dbReference type="FunFam" id="1.50.10.10:FF:000002">
    <property type="entry name" value="alpha-1,2-Mannosidase"/>
    <property type="match status" value="1"/>
</dbReference>
<dbReference type="SUPFAM" id="SSF48225">
    <property type="entry name" value="Seven-hairpin glycosidases"/>
    <property type="match status" value="1"/>
</dbReference>
<feature type="active site" evidence="15">
    <location>
        <position position="343"/>
    </location>
</feature>
<evidence type="ECO:0000256" key="13">
    <source>
        <dbReference type="ARBA" id="ARBA00054774"/>
    </source>
</evidence>
<proteinExistence type="inferred from homology"/>
<keyword evidence="21" id="KW-1185">Reference proteome</keyword>
<feature type="binding site" evidence="16">
    <location>
        <position position="563"/>
    </location>
    <ligand>
        <name>Ca(2+)</name>
        <dbReference type="ChEBI" id="CHEBI:29108"/>
    </ligand>
</feature>
<protein>
    <recommendedName>
        <fullName evidence="18">alpha-1,2-Mannosidase</fullName>
        <ecNumber evidence="18">3.2.1.-</ecNumber>
    </recommendedName>
</protein>
<evidence type="ECO:0000256" key="7">
    <source>
        <dbReference type="ARBA" id="ARBA00022968"/>
    </source>
</evidence>
<organism evidence="20 21">
    <name type="scientific">Sinocyclocheilus anshuiensis</name>
    <dbReference type="NCBI Taxonomy" id="1608454"/>
    <lineage>
        <taxon>Eukaryota</taxon>
        <taxon>Metazoa</taxon>
        <taxon>Chordata</taxon>
        <taxon>Craniata</taxon>
        <taxon>Vertebrata</taxon>
        <taxon>Euteleostomi</taxon>
        <taxon>Actinopterygii</taxon>
        <taxon>Neopterygii</taxon>
        <taxon>Teleostei</taxon>
        <taxon>Ostariophysi</taxon>
        <taxon>Cypriniformes</taxon>
        <taxon>Cyprinidae</taxon>
        <taxon>Cyprininae</taxon>
        <taxon>Sinocyclocheilus</taxon>
    </lineage>
</organism>
<dbReference type="EC" id="3.2.1.-" evidence="18"/>
<keyword evidence="16" id="KW-0479">Metal-binding</keyword>
<feature type="active site" evidence="15">
    <location>
        <position position="477"/>
    </location>
</feature>
<feature type="transmembrane region" description="Helical" evidence="19">
    <location>
        <begin position="29"/>
        <end position="49"/>
    </location>
</feature>
<evidence type="ECO:0000256" key="18">
    <source>
        <dbReference type="RuleBase" id="RU361193"/>
    </source>
</evidence>
<comment type="subcellular location">
    <subcellularLocation>
        <location evidence="14">Endomembrane system</location>
        <topology evidence="14">Single-pass type II membrane protein</topology>
    </subcellularLocation>
</comment>
<evidence type="ECO:0000256" key="6">
    <source>
        <dbReference type="ARBA" id="ARBA00022837"/>
    </source>
</evidence>
<dbReference type="InterPro" id="IPR001382">
    <property type="entry name" value="Glyco_hydro_47"/>
</dbReference>
<evidence type="ECO:0000256" key="12">
    <source>
        <dbReference type="ARBA" id="ARBA00048605"/>
    </source>
</evidence>
<evidence type="ECO:0000256" key="3">
    <source>
        <dbReference type="ARBA" id="ARBA00007658"/>
    </source>
</evidence>
<dbReference type="InterPro" id="IPR050749">
    <property type="entry name" value="Glycosyl_Hydrolase_47"/>
</dbReference>
<evidence type="ECO:0000256" key="14">
    <source>
        <dbReference type="ARBA" id="ARBA00060399"/>
    </source>
</evidence>
<dbReference type="Gene3D" id="1.50.10.10">
    <property type="match status" value="1"/>
</dbReference>
<keyword evidence="8 19" id="KW-0472">Membrane</keyword>
<comment type="function">
    <text evidence="13">Involved in the maturation of Asn-linked oligosaccharides. Progressively trim alpha-1,2-linked mannose residues from Man(9)GlcNAc(2) to produce Man(5)GlcNAc(2).</text>
</comment>
<evidence type="ECO:0000256" key="4">
    <source>
        <dbReference type="ARBA" id="ARBA00022692"/>
    </source>
</evidence>
<evidence type="ECO:0000256" key="2">
    <source>
        <dbReference type="ARBA" id="ARBA00004922"/>
    </source>
</evidence>
<dbReference type="GO" id="GO:0005509">
    <property type="term" value="F:calcium ion binding"/>
    <property type="evidence" value="ECO:0007669"/>
    <property type="project" value="InterPro"/>
</dbReference>
<comment type="pathway">
    <text evidence="2">Protein modification; protein glycosylation.</text>
</comment>
<dbReference type="Ensembl" id="ENSSANT00000053984.1">
    <property type="protein sequence ID" value="ENSSANP00000050801.1"/>
    <property type="gene ID" value="ENSSANG00000024269.1"/>
</dbReference>
<evidence type="ECO:0000256" key="11">
    <source>
        <dbReference type="ARBA" id="ARBA00047669"/>
    </source>
</evidence>
<dbReference type="Proteomes" id="UP000472260">
    <property type="component" value="Unassembled WGS sequence"/>
</dbReference>
<evidence type="ECO:0000256" key="8">
    <source>
        <dbReference type="ARBA" id="ARBA00023136"/>
    </source>
</evidence>
<evidence type="ECO:0000256" key="19">
    <source>
        <dbReference type="SAM" id="Phobius"/>
    </source>
</evidence>
<dbReference type="PRINTS" id="PR00747">
    <property type="entry name" value="GLYHDRLASE47"/>
</dbReference>
<dbReference type="InterPro" id="IPR012341">
    <property type="entry name" value="6hp_glycosidase-like_sf"/>
</dbReference>
<evidence type="ECO:0000313" key="21">
    <source>
        <dbReference type="Proteomes" id="UP000472260"/>
    </source>
</evidence>
<feature type="active site" description="Proton donor" evidence="15">
    <location>
        <position position="452"/>
    </location>
</feature>
<sequence>MPVASLLPFTATPNRKSASPTSFRLTEKFILLLVFSGFITLCFGAIFFLPDSSKLLSGVFFRSSSVEAETRTGTVSDTSTGTGKDEKILAKIVQESLNYSFIHSLFIYKAHLKNVFTGLKGNETKHAPSRRMMQFSWDNYKRYAWGSNELRPVSKQGHSSNLFGSLKGATIVDALDTLYIMEMYDEFEAATEWVEMNLDFNMNAEISVFEVNIRFVGGLLSAYYLSGKEVFRRKAVELGEKLLPAFKTPTGIPWALLNLKSGIGRNWPWASGGSSILAEYGTLHLEFMHLSELSGRPVFAEKVMNIRKVLNRLDKPQGLYPNYLNPNSGQWGQHHVSVGGLGDSFYEYLLKAWLMSDKTDEEGKKLYYDALQAIEKNLIRKSSGGLMYIAEWKGGLLEHKMGHLTCFAGGMIALGADGGPDDKTGHQMELAAEIARTCHESYARTSMKLGPEAFRFDGGVEAIATRQNEKYFILRPEVIETYMYMWRFTHDPKYRQWGWEAVQALEKYCRVEGGYSGVRDVYANTPNHDDVQQSFYLSETLKYLYLLFSDDDHLPFEHWVFNTEAHPLPVIKKQNVEIANHIK</sequence>
<comment type="similarity">
    <text evidence="3 18">Belongs to the glycosyl hydrolase 47 family.</text>
</comment>
<dbReference type="PANTHER" id="PTHR11742:SF31">
    <property type="entry name" value="MANNOSYL-OLIGOSACCHARIDE 1,2-ALPHA-MANNOSIDASE IA"/>
    <property type="match status" value="1"/>
</dbReference>
<gene>
    <name evidence="20" type="primary">man1a1</name>
</gene>
<feature type="active site" description="Proton donor" evidence="15">
    <location>
        <position position="210"/>
    </location>
</feature>
<comment type="cofactor">
    <cofactor evidence="1 16">
        <name>Ca(2+)</name>
        <dbReference type="ChEBI" id="CHEBI:29108"/>
    </cofactor>
</comment>
<dbReference type="Pfam" id="PF01532">
    <property type="entry name" value="Glyco_hydro_47"/>
    <property type="match status" value="1"/>
</dbReference>
<evidence type="ECO:0000256" key="17">
    <source>
        <dbReference type="PIRSR" id="PIRSR601382-3"/>
    </source>
</evidence>
<dbReference type="InterPro" id="IPR036026">
    <property type="entry name" value="Seven-hairpin_glycosidases"/>
</dbReference>
<evidence type="ECO:0000256" key="9">
    <source>
        <dbReference type="ARBA" id="ARBA00023157"/>
    </source>
</evidence>
<evidence type="ECO:0000256" key="5">
    <source>
        <dbReference type="ARBA" id="ARBA00022801"/>
    </source>
</evidence>
<comment type="catalytic activity">
    <reaction evidence="11">
        <text>N(4)-(alpha-D-Man-(1-&gt;2)-alpha-D-Man-(1-&gt;2)-alpha-D-Man-(1-&gt;3)-[alpha-D-Man-(1-&gt;3)-[alpha-D-Man-(1-&gt;2)-alpha-D-Man-(1-&gt;6)]-alpha-D-Man-(1-&gt;6)]-beta-D-Man-(1-&gt;4)-beta-D-GlcNAc-(1-&gt;4)-beta-D-GlcNAc)-L-asparaginyl-[protein] (N-glucan mannose isomer 8A1,2,3B1,3) + 3 H2O = N(4)-(alpha-D-Man-(1-&gt;3)-[alpha-D-Man-(1-&gt;3)-[alpha-D-Man-(1-&gt;6)]-alpha-D-Man-(1-&gt;6)]-beta-D-Man-(1-&gt;4)-beta-D-GlcNAc-(1-&gt;4)-beta-D-GlcNAc)-L-asparaginyl-[protein] (N-glucan mannose isomer 5A1,2) + 3 beta-D-mannose</text>
        <dbReference type="Rhea" id="RHEA:56028"/>
        <dbReference type="Rhea" id="RHEA-COMP:14358"/>
        <dbReference type="Rhea" id="RHEA-COMP:14367"/>
        <dbReference type="ChEBI" id="CHEBI:15377"/>
        <dbReference type="ChEBI" id="CHEBI:28563"/>
        <dbReference type="ChEBI" id="CHEBI:59087"/>
        <dbReference type="ChEBI" id="CHEBI:60628"/>
        <dbReference type="EC" id="3.2.1.113"/>
    </reaction>
</comment>
<name>A0A671P4A3_9TELE</name>
<evidence type="ECO:0000313" key="20">
    <source>
        <dbReference type="Ensembl" id="ENSSANP00000050801.1"/>
    </source>
</evidence>
<evidence type="ECO:0000256" key="15">
    <source>
        <dbReference type="PIRSR" id="PIRSR601382-1"/>
    </source>
</evidence>
<keyword evidence="6 16" id="KW-0106">Calcium</keyword>
<dbReference type="GO" id="GO:0005975">
    <property type="term" value="P:carbohydrate metabolic process"/>
    <property type="evidence" value="ECO:0007669"/>
    <property type="project" value="InterPro"/>
</dbReference>
<keyword evidence="9 17" id="KW-1015">Disulfide bond</keyword>
<keyword evidence="5 18" id="KW-0378">Hydrolase</keyword>
<feature type="disulfide bond" evidence="17">
    <location>
        <begin position="406"/>
        <end position="438"/>
    </location>
</feature>
<dbReference type="GO" id="GO:0070062">
    <property type="term" value="C:extracellular exosome"/>
    <property type="evidence" value="ECO:0007669"/>
    <property type="project" value="TreeGrafter"/>
</dbReference>
<dbReference type="GO" id="GO:0005783">
    <property type="term" value="C:endoplasmic reticulum"/>
    <property type="evidence" value="ECO:0007669"/>
    <property type="project" value="TreeGrafter"/>
</dbReference>
<keyword evidence="4 19" id="KW-0812">Transmembrane</keyword>
<dbReference type="GO" id="GO:0000139">
    <property type="term" value="C:Golgi membrane"/>
    <property type="evidence" value="ECO:0007669"/>
    <property type="project" value="TreeGrafter"/>
</dbReference>
<comment type="catalytic activity">
    <reaction evidence="12">
        <text>N(4)-(alpha-D-Man-(1-&gt;2)-alpha-D-Man-(1-&gt;2)-alpha-D-Man-(1-&gt;3)-[alpha-D-Man-(1-&gt;2)-alpha-D-Man-(1-&gt;3)-[alpha-D-Man-(1-&gt;2)-alpha-D-Man-(1-&gt;6)]-alpha-D-Man-(1-&gt;6)]-beta-D-Man-(1-&gt;4)-beta-D-GlcNAc-(1-&gt;4)-beta-D-GlcNAc)-L-asparaginyl-[protein] (N-glucan mannose isomer 9A1,2,3B1,2,3) + 4 H2O = N(4)-(alpha-D-Man-(1-&gt;3)-[alpha-D-Man-(1-&gt;3)-[alpha-D-Man-(1-&gt;6)]-alpha-D-Man-(1-&gt;6)]-beta-D-Man-(1-&gt;4)-beta-D-GlcNAc-(1-&gt;4)-beta-D-GlcNAc)-L-asparaginyl-[protein] (N-glucan mannose isomer 5A1,2) + 4 beta-D-mannose</text>
        <dbReference type="Rhea" id="RHEA:56008"/>
        <dbReference type="Rhea" id="RHEA-COMP:14356"/>
        <dbReference type="Rhea" id="RHEA-COMP:14367"/>
        <dbReference type="ChEBI" id="CHEBI:15377"/>
        <dbReference type="ChEBI" id="CHEBI:28563"/>
        <dbReference type="ChEBI" id="CHEBI:59087"/>
        <dbReference type="ChEBI" id="CHEBI:139493"/>
        <dbReference type="EC" id="3.2.1.113"/>
    </reaction>
</comment>
<evidence type="ECO:0000256" key="1">
    <source>
        <dbReference type="ARBA" id="ARBA00001913"/>
    </source>
</evidence>
<dbReference type="GO" id="GO:0004571">
    <property type="term" value="F:mannosyl-oligosaccharide 1,2-alpha-mannosidase activity"/>
    <property type="evidence" value="ECO:0007669"/>
    <property type="project" value="UniProtKB-EC"/>
</dbReference>
<keyword evidence="7" id="KW-0735">Signal-anchor</keyword>
<keyword evidence="19" id="KW-1133">Transmembrane helix</keyword>
<dbReference type="PANTHER" id="PTHR11742">
    <property type="entry name" value="MANNOSYL-OLIGOSACCHARIDE ALPHA-1,2-MANNOSIDASE-RELATED"/>
    <property type="match status" value="1"/>
</dbReference>
<reference evidence="20" key="2">
    <citation type="submission" date="2025-09" db="UniProtKB">
        <authorList>
            <consortium name="Ensembl"/>
        </authorList>
    </citation>
    <scope>IDENTIFICATION</scope>
</reference>
<reference evidence="20" key="1">
    <citation type="submission" date="2025-08" db="UniProtKB">
        <authorList>
            <consortium name="Ensembl"/>
        </authorList>
    </citation>
    <scope>IDENTIFICATION</scope>
</reference>